<dbReference type="SUPFAM" id="SSF48150">
    <property type="entry name" value="DNA-glycosylase"/>
    <property type="match status" value="1"/>
</dbReference>
<evidence type="ECO:0000313" key="8">
    <source>
        <dbReference type="Proteomes" id="UP000002218"/>
    </source>
</evidence>
<dbReference type="GO" id="GO:0043916">
    <property type="term" value="F:DNA-7-methylguanine glycosylase activity"/>
    <property type="evidence" value="ECO:0007669"/>
    <property type="project" value="TreeGrafter"/>
</dbReference>
<dbReference type="InterPro" id="IPR037046">
    <property type="entry name" value="AlkA_N_sf"/>
</dbReference>
<dbReference type="Gene3D" id="1.10.340.30">
    <property type="entry name" value="Hypothetical protein, domain 2"/>
    <property type="match status" value="1"/>
</dbReference>
<feature type="domain" description="HhH-GPD" evidence="5">
    <location>
        <begin position="145"/>
        <end position="300"/>
    </location>
</feature>
<dbReference type="InterPro" id="IPR051912">
    <property type="entry name" value="Alkylbase_DNA_Glycosylase/TA"/>
</dbReference>
<dbReference type="AlphaFoldDB" id="C8XKJ9"/>
<evidence type="ECO:0000259" key="6">
    <source>
        <dbReference type="SMART" id="SM01009"/>
    </source>
</evidence>
<evidence type="ECO:0000259" key="5">
    <source>
        <dbReference type="SMART" id="SM00478"/>
    </source>
</evidence>
<evidence type="ECO:0000256" key="3">
    <source>
        <dbReference type="ARBA" id="ARBA00022763"/>
    </source>
</evidence>
<keyword evidence="4" id="KW-0234">DNA repair</keyword>
<dbReference type="InterPro" id="IPR003265">
    <property type="entry name" value="HhH-GPD_domain"/>
</dbReference>
<dbReference type="GO" id="GO:0005737">
    <property type="term" value="C:cytoplasm"/>
    <property type="evidence" value="ECO:0007669"/>
    <property type="project" value="TreeGrafter"/>
</dbReference>
<dbReference type="Pfam" id="PF06029">
    <property type="entry name" value="AlkA_N"/>
    <property type="match status" value="1"/>
</dbReference>
<protein>
    <recommendedName>
        <fullName evidence="2">DNA-3-methyladenine glycosylase II</fullName>
        <ecNumber evidence="2">3.2.2.21</ecNumber>
    </recommendedName>
</protein>
<feature type="domain" description="DNA-3-methyladenine glycosylase AlkA N-terminal" evidence="6">
    <location>
        <begin position="14"/>
        <end position="135"/>
    </location>
</feature>
<dbReference type="PANTHER" id="PTHR43003">
    <property type="entry name" value="DNA-3-METHYLADENINE GLYCOSYLASE"/>
    <property type="match status" value="1"/>
</dbReference>
<dbReference type="GO" id="GO:0008725">
    <property type="term" value="F:DNA-3-methyladenine glycosylase activity"/>
    <property type="evidence" value="ECO:0007669"/>
    <property type="project" value="TreeGrafter"/>
</dbReference>
<dbReference type="OrthoDB" id="9811249at2"/>
<evidence type="ECO:0000256" key="1">
    <source>
        <dbReference type="ARBA" id="ARBA00000086"/>
    </source>
</evidence>
<dbReference type="KEGG" id="nml:Namu_4369"/>
<keyword evidence="8" id="KW-1185">Reference proteome</keyword>
<reference evidence="8" key="1">
    <citation type="submission" date="2009-09" db="EMBL/GenBank/DDBJ databases">
        <title>The complete genome of Nakamurella multipartita DSM 44233.</title>
        <authorList>
            <consortium name="US DOE Joint Genome Institute (JGI-PGF)"/>
            <person name="Lucas S."/>
            <person name="Copeland A."/>
            <person name="Lapidus A."/>
            <person name="Glavina del Rio T."/>
            <person name="Dalin E."/>
            <person name="Tice H."/>
            <person name="Bruce D."/>
            <person name="Goodwin L."/>
            <person name="Pitluck S."/>
            <person name="Kyrpides N."/>
            <person name="Mavromatis K."/>
            <person name="Ivanova N."/>
            <person name="Ovchinnikova G."/>
            <person name="Sims D."/>
            <person name="Meincke L."/>
            <person name="Brettin T."/>
            <person name="Detter J.C."/>
            <person name="Han C."/>
            <person name="Larimer F."/>
            <person name="Land M."/>
            <person name="Hauser L."/>
            <person name="Markowitz V."/>
            <person name="Cheng J.-F."/>
            <person name="Hugenholtz P."/>
            <person name="Woyke T."/>
            <person name="Wu D."/>
            <person name="Klenk H.-P."/>
            <person name="Eisen J.A."/>
        </authorList>
    </citation>
    <scope>NUCLEOTIDE SEQUENCE [LARGE SCALE GENOMIC DNA]</scope>
    <source>
        <strain evidence="8">ATCC 700099 / DSM 44233 / CIP 104796 / JCM 9543 / NBRC 105858 / Y-104</strain>
    </source>
</reference>
<dbReference type="GO" id="GO:0032993">
    <property type="term" value="C:protein-DNA complex"/>
    <property type="evidence" value="ECO:0007669"/>
    <property type="project" value="TreeGrafter"/>
</dbReference>
<dbReference type="EMBL" id="CP001737">
    <property type="protein sequence ID" value="ACV80656.1"/>
    <property type="molecule type" value="Genomic_DNA"/>
</dbReference>
<dbReference type="InterPro" id="IPR010316">
    <property type="entry name" value="AlkA_N"/>
</dbReference>
<dbReference type="GO" id="GO:0032131">
    <property type="term" value="F:alkylated DNA binding"/>
    <property type="evidence" value="ECO:0007669"/>
    <property type="project" value="TreeGrafter"/>
</dbReference>
<evidence type="ECO:0000256" key="2">
    <source>
        <dbReference type="ARBA" id="ARBA00012000"/>
    </source>
</evidence>
<comment type="catalytic activity">
    <reaction evidence="1">
        <text>Hydrolysis of alkylated DNA, releasing 3-methyladenine, 3-methylguanine, 7-methylguanine and 7-methyladenine.</text>
        <dbReference type="EC" id="3.2.2.21"/>
    </reaction>
</comment>
<dbReference type="CDD" id="cd00056">
    <property type="entry name" value="ENDO3c"/>
    <property type="match status" value="1"/>
</dbReference>
<keyword evidence="3" id="KW-0227">DNA damage</keyword>
<dbReference type="STRING" id="479431.Namu_4369"/>
<evidence type="ECO:0000256" key="4">
    <source>
        <dbReference type="ARBA" id="ARBA00023204"/>
    </source>
</evidence>
<gene>
    <name evidence="7" type="ordered locus">Namu_4369</name>
</gene>
<dbReference type="Gene3D" id="1.10.1670.10">
    <property type="entry name" value="Helix-hairpin-Helix base-excision DNA repair enzymes (C-terminal)"/>
    <property type="match status" value="1"/>
</dbReference>
<dbReference type="InterPro" id="IPR023170">
    <property type="entry name" value="HhH_base_excis_C"/>
</dbReference>
<proteinExistence type="predicted"/>
<dbReference type="SMART" id="SM00478">
    <property type="entry name" value="ENDO3c"/>
    <property type="match status" value="1"/>
</dbReference>
<dbReference type="Proteomes" id="UP000002218">
    <property type="component" value="Chromosome"/>
</dbReference>
<sequence length="300" mass="31714">MMTRVSAPLPDPVVVDLPVAGPFAADRLLAFLSRESVPGVEYVREREYARSLRLGSGDDAEVGTIRLHLPGPGDPPTVRAVVRFAARIDEAVARCRHLLDLDTDGSAVDRVLRADPGLAASVQRCPGLRVPGPAEPAETVVRTILGQQVSVAGARTAATRLVALADDRLPEPVDGLTHLFPEPARIAALGPTAFVGPRIRAQAVVTAAAAIAGGTLRLDRTDAHARGVLLAMPGIGPWTADYLSMRVFGDPDVLLVDDLAIRRGAGALGLPDQPRELAARGLDWRPFRSYAGMHLWAASG</sequence>
<dbReference type="eggNOG" id="COG0122">
    <property type="taxonomic scope" value="Bacteria"/>
</dbReference>
<dbReference type="GO" id="GO:0006285">
    <property type="term" value="P:base-excision repair, AP site formation"/>
    <property type="evidence" value="ECO:0007669"/>
    <property type="project" value="TreeGrafter"/>
</dbReference>
<dbReference type="InParanoid" id="C8XKJ9"/>
<dbReference type="EC" id="3.2.2.21" evidence="2"/>
<dbReference type="SMART" id="SM01009">
    <property type="entry name" value="AlkA_N"/>
    <property type="match status" value="1"/>
</dbReference>
<organism evidence="7 8">
    <name type="scientific">Nakamurella multipartita (strain ATCC 700099 / DSM 44233 / CIP 104796 / JCM 9543 / NBRC 105858 / Y-104)</name>
    <name type="common">Microsphaera multipartita</name>
    <dbReference type="NCBI Taxonomy" id="479431"/>
    <lineage>
        <taxon>Bacteria</taxon>
        <taxon>Bacillati</taxon>
        <taxon>Actinomycetota</taxon>
        <taxon>Actinomycetes</taxon>
        <taxon>Nakamurellales</taxon>
        <taxon>Nakamurellaceae</taxon>
        <taxon>Nakamurella</taxon>
    </lineage>
</organism>
<dbReference type="PANTHER" id="PTHR43003:SF13">
    <property type="entry name" value="DNA-3-METHYLADENINE GLYCOSYLASE 2"/>
    <property type="match status" value="1"/>
</dbReference>
<dbReference type="InterPro" id="IPR011257">
    <property type="entry name" value="DNA_glycosylase"/>
</dbReference>
<accession>C8XKJ9</accession>
<dbReference type="GO" id="GO:0006307">
    <property type="term" value="P:DNA alkylation repair"/>
    <property type="evidence" value="ECO:0007669"/>
    <property type="project" value="TreeGrafter"/>
</dbReference>
<dbReference type="HOGENOM" id="CLU_000445_72_3_11"/>
<dbReference type="Gene3D" id="3.30.310.20">
    <property type="entry name" value="DNA-3-methyladenine glycosylase AlkA, N-terminal domain"/>
    <property type="match status" value="1"/>
</dbReference>
<dbReference type="SUPFAM" id="SSF55945">
    <property type="entry name" value="TATA-box binding protein-like"/>
    <property type="match status" value="1"/>
</dbReference>
<name>C8XKJ9_NAKMY</name>
<reference evidence="7 8" key="2">
    <citation type="journal article" date="2010" name="Stand. Genomic Sci.">
        <title>Complete genome sequence of Nakamurella multipartita type strain (Y-104).</title>
        <authorList>
            <person name="Tice H."/>
            <person name="Mayilraj S."/>
            <person name="Sims D."/>
            <person name="Lapidus A."/>
            <person name="Nolan M."/>
            <person name="Lucas S."/>
            <person name="Glavina Del Rio T."/>
            <person name="Copeland A."/>
            <person name="Cheng J.F."/>
            <person name="Meincke L."/>
            <person name="Bruce D."/>
            <person name="Goodwin L."/>
            <person name="Pitluck S."/>
            <person name="Ivanova N."/>
            <person name="Mavromatis K."/>
            <person name="Ovchinnikova G."/>
            <person name="Pati A."/>
            <person name="Chen A."/>
            <person name="Palaniappan K."/>
            <person name="Land M."/>
            <person name="Hauser L."/>
            <person name="Chang Y.J."/>
            <person name="Jeffries C.D."/>
            <person name="Detter J.C."/>
            <person name="Brettin T."/>
            <person name="Rohde M."/>
            <person name="Goker M."/>
            <person name="Bristow J."/>
            <person name="Eisen J.A."/>
            <person name="Markowitz V."/>
            <person name="Hugenholtz P."/>
            <person name="Kyrpides N.C."/>
            <person name="Klenk H.P."/>
            <person name="Chen F."/>
        </authorList>
    </citation>
    <scope>NUCLEOTIDE SEQUENCE [LARGE SCALE GENOMIC DNA]</scope>
    <source>
        <strain evidence="8">ATCC 700099 / DSM 44233 / CIP 104796 / JCM 9543 / NBRC 105858 / Y-104</strain>
    </source>
</reference>
<evidence type="ECO:0000313" key="7">
    <source>
        <dbReference type="EMBL" id="ACV80656.1"/>
    </source>
</evidence>